<protein>
    <submittedName>
        <fullName evidence="2">Uncharacterized protein</fullName>
    </submittedName>
</protein>
<dbReference type="AlphaFoldDB" id="A0AAV2AYG6"/>
<dbReference type="EMBL" id="CAXIEN010000242">
    <property type="protein sequence ID" value="CAL1289073.1"/>
    <property type="molecule type" value="Genomic_DNA"/>
</dbReference>
<sequence length="50" mass="5743">MCHNKSIIHDTGCSLSQRPTPTTQHLRRHKQRSGGSQRDKGNREIKEKGF</sequence>
<gene>
    <name evidence="2" type="ORF">LARSCL_LOCUS15719</name>
</gene>
<proteinExistence type="predicted"/>
<name>A0AAV2AYG6_9ARAC</name>
<dbReference type="Proteomes" id="UP001497382">
    <property type="component" value="Unassembled WGS sequence"/>
</dbReference>
<evidence type="ECO:0000256" key="1">
    <source>
        <dbReference type="SAM" id="MobiDB-lite"/>
    </source>
</evidence>
<evidence type="ECO:0000313" key="3">
    <source>
        <dbReference type="Proteomes" id="UP001497382"/>
    </source>
</evidence>
<accession>A0AAV2AYG6</accession>
<feature type="compositionally biased region" description="Polar residues" evidence="1">
    <location>
        <begin position="13"/>
        <end position="24"/>
    </location>
</feature>
<feature type="region of interest" description="Disordered" evidence="1">
    <location>
        <begin position="1"/>
        <end position="50"/>
    </location>
</feature>
<feature type="compositionally biased region" description="Basic and acidic residues" evidence="1">
    <location>
        <begin position="37"/>
        <end position="50"/>
    </location>
</feature>
<organism evidence="2 3">
    <name type="scientific">Larinioides sclopetarius</name>
    <dbReference type="NCBI Taxonomy" id="280406"/>
    <lineage>
        <taxon>Eukaryota</taxon>
        <taxon>Metazoa</taxon>
        <taxon>Ecdysozoa</taxon>
        <taxon>Arthropoda</taxon>
        <taxon>Chelicerata</taxon>
        <taxon>Arachnida</taxon>
        <taxon>Araneae</taxon>
        <taxon>Araneomorphae</taxon>
        <taxon>Entelegynae</taxon>
        <taxon>Araneoidea</taxon>
        <taxon>Araneidae</taxon>
        <taxon>Larinioides</taxon>
    </lineage>
</organism>
<reference evidence="2 3" key="1">
    <citation type="submission" date="2024-04" db="EMBL/GenBank/DDBJ databases">
        <authorList>
            <person name="Rising A."/>
            <person name="Reimegard J."/>
            <person name="Sonavane S."/>
            <person name="Akerstrom W."/>
            <person name="Nylinder S."/>
            <person name="Hedman E."/>
            <person name="Kallberg Y."/>
        </authorList>
    </citation>
    <scope>NUCLEOTIDE SEQUENCE [LARGE SCALE GENOMIC DNA]</scope>
</reference>
<comment type="caution">
    <text evidence="2">The sequence shown here is derived from an EMBL/GenBank/DDBJ whole genome shotgun (WGS) entry which is preliminary data.</text>
</comment>
<evidence type="ECO:0000313" key="2">
    <source>
        <dbReference type="EMBL" id="CAL1289073.1"/>
    </source>
</evidence>
<keyword evidence="3" id="KW-1185">Reference proteome</keyword>